<organism evidence="2">
    <name type="scientific">Brassica cretica</name>
    <name type="common">Mustard</name>
    <dbReference type="NCBI Taxonomy" id="69181"/>
    <lineage>
        <taxon>Eukaryota</taxon>
        <taxon>Viridiplantae</taxon>
        <taxon>Streptophyta</taxon>
        <taxon>Embryophyta</taxon>
        <taxon>Tracheophyta</taxon>
        <taxon>Spermatophyta</taxon>
        <taxon>Magnoliopsida</taxon>
        <taxon>eudicotyledons</taxon>
        <taxon>Gunneridae</taxon>
        <taxon>Pentapetalae</taxon>
        <taxon>rosids</taxon>
        <taxon>malvids</taxon>
        <taxon>Brassicales</taxon>
        <taxon>Brassicaceae</taxon>
        <taxon>Brassiceae</taxon>
        <taxon>Brassica</taxon>
    </lineage>
</organism>
<dbReference type="EMBL" id="QGKY02000089">
    <property type="protein sequence ID" value="KAF2609921.1"/>
    <property type="molecule type" value="Genomic_DNA"/>
</dbReference>
<accession>A0A8S9LVS7</accession>
<name>A0A8S9LVS7_BRACR</name>
<gene>
    <name evidence="2" type="ORF">F2Q70_00011878</name>
</gene>
<sequence>MTRASSPGEHDRVANRLARRARPCCRSARRRARPWHGSARPASAANSPWTIPNPDPSHNHASSSKVSVTQSSGPWIRHQCSVEKTSSKVFGKLGRLCLSNGFLFFVIEQATVNLTPTASAMRRNRVPLEEPCLCQRLLRE</sequence>
<comment type="caution">
    <text evidence="2">The sequence shown here is derived from an EMBL/GenBank/DDBJ whole genome shotgun (WGS) entry which is preliminary data.</text>
</comment>
<dbReference type="AlphaFoldDB" id="A0A8S9LVS7"/>
<feature type="compositionally biased region" description="Basic residues" evidence="1">
    <location>
        <begin position="17"/>
        <end position="34"/>
    </location>
</feature>
<feature type="region of interest" description="Disordered" evidence="1">
    <location>
        <begin position="1"/>
        <end position="70"/>
    </location>
</feature>
<protein>
    <submittedName>
        <fullName evidence="2">Uncharacterized protein</fullName>
    </submittedName>
</protein>
<proteinExistence type="predicted"/>
<reference evidence="2" key="1">
    <citation type="submission" date="2019-12" db="EMBL/GenBank/DDBJ databases">
        <title>Genome sequencing and annotation of Brassica cretica.</title>
        <authorList>
            <person name="Studholme D.J."/>
            <person name="Sarris P.F."/>
        </authorList>
    </citation>
    <scope>NUCLEOTIDE SEQUENCE</scope>
    <source>
        <strain evidence="2">PFS-102/07</strain>
        <tissue evidence="2">Leaf</tissue>
    </source>
</reference>
<evidence type="ECO:0000256" key="1">
    <source>
        <dbReference type="SAM" id="MobiDB-lite"/>
    </source>
</evidence>
<evidence type="ECO:0000313" key="2">
    <source>
        <dbReference type="EMBL" id="KAF2609921.1"/>
    </source>
</evidence>